<feature type="region of interest" description="Disordered" evidence="1">
    <location>
        <begin position="160"/>
        <end position="188"/>
    </location>
</feature>
<feature type="compositionally biased region" description="Low complexity" evidence="1">
    <location>
        <begin position="176"/>
        <end position="188"/>
    </location>
</feature>
<reference evidence="3" key="1">
    <citation type="submission" date="2014-04" db="EMBL/GenBank/DDBJ databases">
        <title>Evolutionary Origins and Diversification of the Mycorrhizal Mutualists.</title>
        <authorList>
            <consortium name="DOE Joint Genome Institute"/>
            <consortium name="Mycorrhizal Genomics Consortium"/>
            <person name="Kohler A."/>
            <person name="Kuo A."/>
            <person name="Nagy L.G."/>
            <person name="Floudas D."/>
            <person name="Copeland A."/>
            <person name="Barry K.W."/>
            <person name="Cichocki N."/>
            <person name="Veneault-Fourrey C."/>
            <person name="LaButti K."/>
            <person name="Lindquist E.A."/>
            <person name="Lipzen A."/>
            <person name="Lundell T."/>
            <person name="Morin E."/>
            <person name="Murat C."/>
            <person name="Riley R."/>
            <person name="Ohm R."/>
            <person name="Sun H."/>
            <person name="Tunlid A."/>
            <person name="Henrissat B."/>
            <person name="Grigoriev I.V."/>
            <person name="Hibbett D.S."/>
            <person name="Martin F."/>
        </authorList>
    </citation>
    <scope>NUCLEOTIDE SEQUENCE [LARGE SCALE GENOMIC DNA]</scope>
    <source>
        <strain evidence="3">FD-334 SS-4</strain>
    </source>
</reference>
<evidence type="ECO:0000313" key="3">
    <source>
        <dbReference type="Proteomes" id="UP000054270"/>
    </source>
</evidence>
<accession>A0A0D2LE05</accession>
<gene>
    <name evidence="2" type="ORF">HYPSUDRAFT_37695</name>
</gene>
<evidence type="ECO:0000256" key="1">
    <source>
        <dbReference type="SAM" id="MobiDB-lite"/>
    </source>
</evidence>
<organism evidence="2 3">
    <name type="scientific">Hypholoma sublateritium (strain FD-334 SS-4)</name>
    <dbReference type="NCBI Taxonomy" id="945553"/>
    <lineage>
        <taxon>Eukaryota</taxon>
        <taxon>Fungi</taxon>
        <taxon>Dikarya</taxon>
        <taxon>Basidiomycota</taxon>
        <taxon>Agaricomycotina</taxon>
        <taxon>Agaricomycetes</taxon>
        <taxon>Agaricomycetidae</taxon>
        <taxon>Agaricales</taxon>
        <taxon>Agaricineae</taxon>
        <taxon>Strophariaceae</taxon>
        <taxon>Hypholoma</taxon>
    </lineage>
</organism>
<dbReference type="OMA" id="SCPRVMY"/>
<sequence length="188" mass="19955">MPSKFTNTRAAERPTLPSIHTLDLPMLAPSNVKYAPHDNVHGFPSIIHDRKVSTSSSATSASRSASPSPSCDTRGRSVFGASSATPTKFRLVPCPMDAADAFIFVPPPGTYVPTPTNYAARNGNGQGILLMGKALQHLRRSPPRPLAKGARLHPYRIVRGETPARGENAAPPSRRASVVSITSFSASS</sequence>
<feature type="compositionally biased region" description="Low complexity" evidence="1">
    <location>
        <begin position="54"/>
        <end position="70"/>
    </location>
</feature>
<proteinExistence type="predicted"/>
<dbReference type="Proteomes" id="UP000054270">
    <property type="component" value="Unassembled WGS sequence"/>
</dbReference>
<dbReference type="OrthoDB" id="3267542at2759"/>
<protein>
    <submittedName>
        <fullName evidence="2">Uncharacterized protein</fullName>
    </submittedName>
</protein>
<keyword evidence="3" id="KW-1185">Reference proteome</keyword>
<evidence type="ECO:0000313" key="2">
    <source>
        <dbReference type="EMBL" id="KJA25652.1"/>
    </source>
</evidence>
<dbReference type="EMBL" id="KN817531">
    <property type="protein sequence ID" value="KJA25652.1"/>
    <property type="molecule type" value="Genomic_DNA"/>
</dbReference>
<feature type="region of interest" description="Disordered" evidence="1">
    <location>
        <begin position="54"/>
        <end position="77"/>
    </location>
</feature>
<name>A0A0D2LE05_HYPSF</name>
<dbReference type="AlphaFoldDB" id="A0A0D2LE05"/>